<dbReference type="GO" id="GO:0009254">
    <property type="term" value="P:peptidoglycan turnover"/>
    <property type="evidence" value="ECO:0007669"/>
    <property type="project" value="TreeGrafter"/>
</dbReference>
<dbReference type="EC" id="3.2.1.52" evidence="3"/>
<dbReference type="Pfam" id="PF00933">
    <property type="entry name" value="Glyco_hydro_3"/>
    <property type="match status" value="1"/>
</dbReference>
<feature type="domain" description="Glycoside hydrolase family 3 N-terminal" evidence="8">
    <location>
        <begin position="131"/>
        <end position="457"/>
    </location>
</feature>
<dbReference type="InterPro" id="IPR017853">
    <property type="entry name" value="GH"/>
</dbReference>
<dbReference type="EMBL" id="VFOS01000003">
    <property type="protein sequence ID" value="TQL58616.1"/>
    <property type="molecule type" value="Genomic_DNA"/>
</dbReference>
<dbReference type="Gene3D" id="3.20.20.300">
    <property type="entry name" value="Glycoside hydrolase, family 3, N-terminal domain"/>
    <property type="match status" value="1"/>
</dbReference>
<dbReference type="InterPro" id="IPR001764">
    <property type="entry name" value="Glyco_hydro_3_N"/>
</dbReference>
<dbReference type="GO" id="GO:0004563">
    <property type="term" value="F:beta-N-acetylhexosaminidase activity"/>
    <property type="evidence" value="ECO:0007669"/>
    <property type="project" value="UniProtKB-EC"/>
</dbReference>
<evidence type="ECO:0000313" key="10">
    <source>
        <dbReference type="Proteomes" id="UP000315389"/>
    </source>
</evidence>
<feature type="chain" id="PRO_5021757332" description="beta-N-acetylhexosaminidase" evidence="7">
    <location>
        <begin position="32"/>
        <end position="463"/>
    </location>
</feature>
<dbReference type="GO" id="GO:0005975">
    <property type="term" value="P:carbohydrate metabolic process"/>
    <property type="evidence" value="ECO:0007669"/>
    <property type="project" value="InterPro"/>
</dbReference>
<dbReference type="InterPro" id="IPR050226">
    <property type="entry name" value="NagZ_Beta-hexosaminidase"/>
</dbReference>
<dbReference type="SUPFAM" id="SSF51445">
    <property type="entry name" value="(Trans)glycosidases"/>
    <property type="match status" value="1"/>
</dbReference>
<comment type="catalytic activity">
    <reaction evidence="1">
        <text>Hydrolysis of terminal non-reducing N-acetyl-D-hexosamine residues in N-acetyl-beta-D-hexosaminides.</text>
        <dbReference type="EC" id="3.2.1.52"/>
    </reaction>
</comment>
<evidence type="ECO:0000313" key="9">
    <source>
        <dbReference type="EMBL" id="TQL58616.1"/>
    </source>
</evidence>
<dbReference type="PROSITE" id="PS00775">
    <property type="entry name" value="GLYCOSYL_HYDROL_F3"/>
    <property type="match status" value="1"/>
</dbReference>
<dbReference type="AlphaFoldDB" id="A0A542ZE41"/>
<proteinExistence type="inferred from homology"/>
<protein>
    <recommendedName>
        <fullName evidence="3">beta-N-acetylhexosaminidase</fullName>
        <ecNumber evidence="3">3.2.1.52</ecNumber>
    </recommendedName>
</protein>
<evidence type="ECO:0000256" key="6">
    <source>
        <dbReference type="SAM" id="MobiDB-lite"/>
    </source>
</evidence>
<evidence type="ECO:0000256" key="2">
    <source>
        <dbReference type="ARBA" id="ARBA00005336"/>
    </source>
</evidence>
<keyword evidence="7" id="KW-0732">Signal</keyword>
<comment type="caution">
    <text evidence="9">The sequence shown here is derived from an EMBL/GenBank/DDBJ whole genome shotgun (WGS) entry which is preliminary data.</text>
</comment>
<keyword evidence="4" id="KW-0378">Hydrolase</keyword>
<dbReference type="InterPro" id="IPR019800">
    <property type="entry name" value="Glyco_hydro_3_AS"/>
</dbReference>
<evidence type="ECO:0000259" key="8">
    <source>
        <dbReference type="Pfam" id="PF00933"/>
    </source>
</evidence>
<organism evidence="9 10">
    <name type="scientific">Rarobacter faecitabidus</name>
    <dbReference type="NCBI Taxonomy" id="13243"/>
    <lineage>
        <taxon>Bacteria</taxon>
        <taxon>Bacillati</taxon>
        <taxon>Actinomycetota</taxon>
        <taxon>Actinomycetes</taxon>
        <taxon>Micrococcales</taxon>
        <taxon>Rarobacteraceae</taxon>
        <taxon>Rarobacter</taxon>
    </lineage>
</organism>
<reference evidence="9 10" key="1">
    <citation type="submission" date="2019-06" db="EMBL/GenBank/DDBJ databases">
        <title>Sequencing the genomes of 1000 actinobacteria strains.</title>
        <authorList>
            <person name="Klenk H.-P."/>
        </authorList>
    </citation>
    <scope>NUCLEOTIDE SEQUENCE [LARGE SCALE GENOMIC DNA]</scope>
    <source>
        <strain evidence="9 10">DSM 4813</strain>
    </source>
</reference>
<feature type="signal peptide" evidence="7">
    <location>
        <begin position="1"/>
        <end position="31"/>
    </location>
</feature>
<accession>A0A542ZE41</accession>
<evidence type="ECO:0000256" key="7">
    <source>
        <dbReference type="SAM" id="SignalP"/>
    </source>
</evidence>
<dbReference type="RefSeq" id="WP_211349894.1">
    <property type="nucleotide sequence ID" value="NZ_BAAASV010000002.1"/>
</dbReference>
<keyword evidence="5" id="KW-0326">Glycosidase</keyword>
<dbReference type="PANTHER" id="PTHR30480">
    <property type="entry name" value="BETA-HEXOSAMINIDASE-RELATED"/>
    <property type="match status" value="1"/>
</dbReference>
<feature type="region of interest" description="Disordered" evidence="6">
    <location>
        <begin position="40"/>
        <end position="71"/>
    </location>
</feature>
<gene>
    <name evidence="9" type="ORF">FB461_2034</name>
</gene>
<evidence type="ECO:0000256" key="5">
    <source>
        <dbReference type="ARBA" id="ARBA00023295"/>
    </source>
</evidence>
<dbReference type="InterPro" id="IPR036962">
    <property type="entry name" value="Glyco_hydro_3_N_sf"/>
</dbReference>
<dbReference type="PANTHER" id="PTHR30480:SF13">
    <property type="entry name" value="BETA-HEXOSAMINIDASE"/>
    <property type="match status" value="1"/>
</dbReference>
<dbReference type="Proteomes" id="UP000315389">
    <property type="component" value="Unassembled WGS sequence"/>
</dbReference>
<evidence type="ECO:0000256" key="1">
    <source>
        <dbReference type="ARBA" id="ARBA00001231"/>
    </source>
</evidence>
<sequence>MTNSRVKRHRAGSAIAGLALALTALVGNVGAAPEAPFDAAAGPAPKSQSVSVTSPNPATAQRTAGDSSETQAVTALAATTVPTAATTAPHAATTAPATTAPLAATTAPTATAAPATKRAAAKRTTAADLPLRYQVGQIFMVGVPVSGSDQIARAAITKRHVGNVFLHGRSTAGTAAVAKRVKRLTKLATKSATLGTPLFVATDQEGGAVQVLRGKGFSTIPSAMKQSEYSSKKLTKAAKKWGGQLAKAGVNLNLAPVLDVVPSAKAAKKNPPIGYFGRNYGYGAKAAKKGIAFGRGMRAAGVGDAVKHFPGLGRVSRNTDTSAGVVDRVTGAKSGSVKVFAAAIEDGSPFVMVSSATYTRLDKKHRAVFSAKIIGGLLRGKLGFDGVVISDDLSAAAAVRGLKPADRAVKFIAAGGDMVLASADPTVVPEMVDAVLAKAKKDPKFAARVAQACDRVLAAKRGL</sequence>
<evidence type="ECO:0000256" key="4">
    <source>
        <dbReference type="ARBA" id="ARBA00022801"/>
    </source>
</evidence>
<evidence type="ECO:0000256" key="3">
    <source>
        <dbReference type="ARBA" id="ARBA00012663"/>
    </source>
</evidence>
<keyword evidence="10" id="KW-1185">Reference proteome</keyword>
<name>A0A542ZE41_RARFA</name>
<comment type="similarity">
    <text evidence="2">Belongs to the glycosyl hydrolase 3 family.</text>
</comment>
<feature type="compositionally biased region" description="Polar residues" evidence="6">
    <location>
        <begin position="46"/>
        <end position="71"/>
    </location>
</feature>